<accession>A0A8J7YV20</accession>
<dbReference type="PANTHER" id="PTHR13504:SF38">
    <property type="entry name" value="FIDO DOMAIN-CONTAINING PROTEIN"/>
    <property type="match status" value="1"/>
</dbReference>
<dbReference type="InterPro" id="IPR003812">
    <property type="entry name" value="Fido"/>
</dbReference>
<dbReference type="EMBL" id="JAACQH010000096">
    <property type="protein sequence ID" value="NCS91657.1"/>
    <property type="molecule type" value="Genomic_DNA"/>
</dbReference>
<name>A0A8J7YV20_9ARCH</name>
<sequence length="70" mass="8106">MPSLSGNPQLKFVSVHPFADGNGRISRLMMNFVLKKHNYPMLDILYENRAGYYNALERSQIRADECIFVQ</sequence>
<organism evidence="3 4">
    <name type="scientific">Candidatus Altarchaeum hamiconexum</name>
    <dbReference type="NCBI Taxonomy" id="1803513"/>
    <lineage>
        <taxon>Archaea</taxon>
        <taxon>Candidatus Altarchaeota</taxon>
        <taxon>Candidatus Altiarchaeia</taxon>
        <taxon>Candidatus Altarchaeales</taxon>
        <taxon>Candidatus Altarchaeaceae</taxon>
        <taxon>Candidatus Altarchaeum</taxon>
    </lineage>
</organism>
<reference evidence="3" key="1">
    <citation type="submission" date="2019-11" db="EMBL/GenBank/DDBJ databases">
        <title>Lipid analysis of CO2-rich subsurface aquifers suggests an autotrophy-based deep biosphere with lysolipids enriched in CPR bacteria.</title>
        <authorList>
            <person name="Probst A.J."/>
            <person name="Elling F.J."/>
            <person name="Castelle C.J."/>
            <person name="Zhu Q."/>
            <person name="Elvert M."/>
            <person name="Birarda G."/>
            <person name="Holman H.-Y."/>
            <person name="Lane K.R."/>
            <person name="Ladd B."/>
            <person name="Ryan M.C."/>
            <person name="Woyke T."/>
            <person name="Hinrichs K.-U."/>
            <person name="Banfield J.F."/>
        </authorList>
    </citation>
    <scope>NUCLEOTIDE SEQUENCE</scope>
    <source>
        <strain evidence="2">CG_2015-01_33_1645</strain>
        <strain evidence="3">CG_2015-04_33_537</strain>
    </source>
</reference>
<dbReference type="SUPFAM" id="SSF140931">
    <property type="entry name" value="Fic-like"/>
    <property type="match status" value="1"/>
</dbReference>
<dbReference type="InterPro" id="IPR036597">
    <property type="entry name" value="Fido-like_dom_sf"/>
</dbReference>
<evidence type="ECO:0000313" key="3">
    <source>
        <dbReference type="EMBL" id="NCS91657.1"/>
    </source>
</evidence>
<dbReference type="Pfam" id="PF02661">
    <property type="entry name" value="Fic"/>
    <property type="match status" value="1"/>
</dbReference>
<feature type="domain" description="Fido" evidence="1">
    <location>
        <begin position="1"/>
        <end position="70"/>
    </location>
</feature>
<dbReference type="Proteomes" id="UP000768163">
    <property type="component" value="Unassembled WGS sequence"/>
</dbReference>
<dbReference type="AlphaFoldDB" id="A0A8J7YV20"/>
<evidence type="ECO:0000313" key="4">
    <source>
        <dbReference type="Proteomes" id="UP000738826"/>
    </source>
</evidence>
<dbReference type="PROSITE" id="PS51459">
    <property type="entry name" value="FIDO"/>
    <property type="match status" value="1"/>
</dbReference>
<protein>
    <recommendedName>
        <fullName evidence="1">Fido domain-containing protein</fullName>
    </recommendedName>
</protein>
<evidence type="ECO:0000313" key="2">
    <source>
        <dbReference type="EMBL" id="NCN64679.1"/>
    </source>
</evidence>
<gene>
    <name evidence="3" type="ORF">GW779_04510</name>
    <name evidence="2" type="ORF">GW910_01175</name>
</gene>
<comment type="caution">
    <text evidence="3">The sequence shown here is derived from an EMBL/GenBank/DDBJ whole genome shotgun (WGS) entry which is preliminary data.</text>
</comment>
<dbReference type="Gene3D" id="1.10.3290.10">
    <property type="entry name" value="Fido-like domain"/>
    <property type="match status" value="1"/>
</dbReference>
<dbReference type="InterPro" id="IPR040198">
    <property type="entry name" value="Fido_containing"/>
</dbReference>
<dbReference type="Proteomes" id="UP000738826">
    <property type="component" value="Unassembled WGS sequence"/>
</dbReference>
<dbReference type="PANTHER" id="PTHR13504">
    <property type="entry name" value="FIDO DOMAIN-CONTAINING PROTEIN DDB_G0283145"/>
    <property type="match status" value="1"/>
</dbReference>
<proteinExistence type="predicted"/>
<dbReference type="EMBL" id="JAACVF010000028">
    <property type="protein sequence ID" value="NCN64679.1"/>
    <property type="molecule type" value="Genomic_DNA"/>
</dbReference>
<evidence type="ECO:0000259" key="1">
    <source>
        <dbReference type="PROSITE" id="PS51459"/>
    </source>
</evidence>